<sequence length="117" mass="12675">MALSNHDGVANISYLSSIGSSSLRKLCALLRNEGHRVLSGNSAFTLTTEVLSHINGACRRHSVTELENLPAGNGGGSFLALTKRMQEQQQAIKAKTEWAVCIQFIQDFMLSTPSLKV</sequence>
<dbReference type="AlphaFoldDB" id="A0AAV2H476"/>
<dbReference type="Proteomes" id="UP001497497">
    <property type="component" value="Unassembled WGS sequence"/>
</dbReference>
<dbReference type="Pfam" id="PF15904">
    <property type="entry name" value="LIP1"/>
    <property type="match status" value="1"/>
</dbReference>
<accession>A0AAV2H476</accession>
<name>A0AAV2H476_LYMST</name>
<keyword evidence="3" id="KW-1185">Reference proteome</keyword>
<protein>
    <recommendedName>
        <fullName evidence="1">LKB1 serine/threonine kinase interacting protein 1 N-terminal domain-containing protein</fullName>
    </recommendedName>
</protein>
<evidence type="ECO:0000313" key="3">
    <source>
        <dbReference type="Proteomes" id="UP001497497"/>
    </source>
</evidence>
<dbReference type="InterPro" id="IPR031782">
    <property type="entry name" value="LIP1_N"/>
</dbReference>
<evidence type="ECO:0000313" key="2">
    <source>
        <dbReference type="EMBL" id="CAL1528333.1"/>
    </source>
</evidence>
<comment type="caution">
    <text evidence="2">The sequence shown here is derived from an EMBL/GenBank/DDBJ whole genome shotgun (WGS) entry which is preliminary data.</text>
</comment>
<feature type="domain" description="LKB1 serine/threonine kinase interacting protein 1 N-terminal" evidence="1">
    <location>
        <begin position="23"/>
        <end position="116"/>
    </location>
</feature>
<reference evidence="2 3" key="1">
    <citation type="submission" date="2024-04" db="EMBL/GenBank/DDBJ databases">
        <authorList>
            <consortium name="Genoscope - CEA"/>
            <person name="William W."/>
        </authorList>
    </citation>
    <scope>NUCLEOTIDE SEQUENCE [LARGE SCALE GENOMIC DNA]</scope>
</reference>
<gene>
    <name evidence="2" type="ORF">GSLYS_00002503001</name>
</gene>
<organism evidence="2 3">
    <name type="scientific">Lymnaea stagnalis</name>
    <name type="common">Great pond snail</name>
    <name type="synonym">Helix stagnalis</name>
    <dbReference type="NCBI Taxonomy" id="6523"/>
    <lineage>
        <taxon>Eukaryota</taxon>
        <taxon>Metazoa</taxon>
        <taxon>Spiralia</taxon>
        <taxon>Lophotrochozoa</taxon>
        <taxon>Mollusca</taxon>
        <taxon>Gastropoda</taxon>
        <taxon>Heterobranchia</taxon>
        <taxon>Euthyneura</taxon>
        <taxon>Panpulmonata</taxon>
        <taxon>Hygrophila</taxon>
        <taxon>Lymnaeoidea</taxon>
        <taxon>Lymnaeidae</taxon>
        <taxon>Lymnaea</taxon>
    </lineage>
</organism>
<proteinExistence type="predicted"/>
<evidence type="ECO:0000259" key="1">
    <source>
        <dbReference type="Pfam" id="PF15904"/>
    </source>
</evidence>
<dbReference type="EMBL" id="CAXITT010000031">
    <property type="protein sequence ID" value="CAL1528333.1"/>
    <property type="molecule type" value="Genomic_DNA"/>
</dbReference>